<reference evidence="3" key="1">
    <citation type="journal article" date="2020" name="Stud. Mycol.">
        <title>101 Dothideomycetes genomes: a test case for predicting lifestyles and emergence of pathogens.</title>
        <authorList>
            <person name="Haridas S."/>
            <person name="Albert R."/>
            <person name="Binder M."/>
            <person name="Bloem J."/>
            <person name="Labutti K."/>
            <person name="Salamov A."/>
            <person name="Andreopoulos B."/>
            <person name="Baker S."/>
            <person name="Barry K."/>
            <person name="Bills G."/>
            <person name="Bluhm B."/>
            <person name="Cannon C."/>
            <person name="Castanera R."/>
            <person name="Culley D."/>
            <person name="Daum C."/>
            <person name="Ezra D."/>
            <person name="Gonzalez J."/>
            <person name="Henrissat B."/>
            <person name="Kuo A."/>
            <person name="Liang C."/>
            <person name="Lipzen A."/>
            <person name="Lutzoni F."/>
            <person name="Magnuson J."/>
            <person name="Mondo S."/>
            <person name="Nolan M."/>
            <person name="Ohm R."/>
            <person name="Pangilinan J."/>
            <person name="Park H.-J."/>
            <person name="Ramirez L."/>
            <person name="Alfaro M."/>
            <person name="Sun H."/>
            <person name="Tritt A."/>
            <person name="Yoshinaga Y."/>
            <person name="Zwiers L.-H."/>
            <person name="Turgeon B."/>
            <person name="Goodwin S."/>
            <person name="Spatafora J."/>
            <person name="Crous P."/>
            <person name="Grigoriev I."/>
        </authorList>
    </citation>
    <scope>NUCLEOTIDE SEQUENCE</scope>
    <source>
        <strain evidence="3">CBS 207.26</strain>
    </source>
</reference>
<dbReference type="PROSITE" id="PS51186">
    <property type="entry name" value="GNAT"/>
    <property type="match status" value="1"/>
</dbReference>
<proteinExistence type="predicted"/>
<gene>
    <name evidence="3" type="ORF">K469DRAFT_717935</name>
</gene>
<dbReference type="Gene3D" id="3.40.630.30">
    <property type="match status" value="1"/>
</dbReference>
<evidence type="ECO:0000313" key="4">
    <source>
        <dbReference type="Proteomes" id="UP000800200"/>
    </source>
</evidence>
<evidence type="ECO:0000256" key="1">
    <source>
        <dbReference type="ARBA" id="ARBA00022679"/>
    </source>
</evidence>
<evidence type="ECO:0000259" key="2">
    <source>
        <dbReference type="PROSITE" id="PS51186"/>
    </source>
</evidence>
<dbReference type="CDD" id="cd04301">
    <property type="entry name" value="NAT_SF"/>
    <property type="match status" value="1"/>
</dbReference>
<keyword evidence="4" id="KW-1185">Reference proteome</keyword>
<dbReference type="AlphaFoldDB" id="A0A6A6DJS8"/>
<dbReference type="PANTHER" id="PTHR13947:SF37">
    <property type="entry name" value="LD18367P"/>
    <property type="match status" value="1"/>
</dbReference>
<accession>A0A6A6DJS8</accession>
<dbReference type="GO" id="GO:0008080">
    <property type="term" value="F:N-acetyltransferase activity"/>
    <property type="evidence" value="ECO:0007669"/>
    <property type="project" value="InterPro"/>
</dbReference>
<protein>
    <submittedName>
        <fullName evidence="3">Acyl-CoA N-acyltransferase</fullName>
    </submittedName>
</protein>
<dbReference type="EMBL" id="ML994673">
    <property type="protein sequence ID" value="KAF2178718.1"/>
    <property type="molecule type" value="Genomic_DNA"/>
</dbReference>
<sequence length="173" mass="20018">MYITLRFAKQEDIPSISRIGSTVFRQTFGHSIPSLDLKDYLEASLSHSAISTELLNPNLTYIVAINSSGFVAGFLQLNRASSEPCLVDFENFIEIQRAYVDEKYHSKGIGKLLFDEAERFAREQGYRHVWLGVWEENLRAQKFYDKRGYRRVGEHDFVMGVTVQVDWIMVKEL</sequence>
<name>A0A6A6DJS8_9PEZI</name>
<keyword evidence="1 3" id="KW-0808">Transferase</keyword>
<organism evidence="3 4">
    <name type="scientific">Zopfia rhizophila CBS 207.26</name>
    <dbReference type="NCBI Taxonomy" id="1314779"/>
    <lineage>
        <taxon>Eukaryota</taxon>
        <taxon>Fungi</taxon>
        <taxon>Dikarya</taxon>
        <taxon>Ascomycota</taxon>
        <taxon>Pezizomycotina</taxon>
        <taxon>Dothideomycetes</taxon>
        <taxon>Dothideomycetes incertae sedis</taxon>
        <taxon>Zopfiaceae</taxon>
        <taxon>Zopfia</taxon>
    </lineage>
</organism>
<dbReference type="Pfam" id="PF00583">
    <property type="entry name" value="Acetyltransf_1"/>
    <property type="match status" value="1"/>
</dbReference>
<dbReference type="PANTHER" id="PTHR13947">
    <property type="entry name" value="GNAT FAMILY N-ACETYLTRANSFERASE"/>
    <property type="match status" value="1"/>
</dbReference>
<dbReference type="Proteomes" id="UP000800200">
    <property type="component" value="Unassembled WGS sequence"/>
</dbReference>
<dbReference type="InterPro" id="IPR050769">
    <property type="entry name" value="NAT_camello-type"/>
</dbReference>
<dbReference type="SUPFAM" id="SSF55729">
    <property type="entry name" value="Acyl-CoA N-acyltransferases (Nat)"/>
    <property type="match status" value="1"/>
</dbReference>
<feature type="domain" description="N-acetyltransferase" evidence="2">
    <location>
        <begin position="3"/>
        <end position="173"/>
    </location>
</feature>
<dbReference type="InterPro" id="IPR016181">
    <property type="entry name" value="Acyl_CoA_acyltransferase"/>
</dbReference>
<keyword evidence="3" id="KW-0012">Acyltransferase</keyword>
<evidence type="ECO:0000313" key="3">
    <source>
        <dbReference type="EMBL" id="KAF2178718.1"/>
    </source>
</evidence>
<dbReference type="InterPro" id="IPR000182">
    <property type="entry name" value="GNAT_dom"/>
</dbReference>
<dbReference type="OrthoDB" id="9975416at2759"/>